<feature type="transmembrane region" description="Helical" evidence="1">
    <location>
        <begin position="495"/>
        <end position="515"/>
    </location>
</feature>
<keyword evidence="1" id="KW-1133">Transmembrane helix</keyword>
<proteinExistence type="predicted"/>
<keyword evidence="1" id="KW-0812">Transmembrane</keyword>
<comment type="caution">
    <text evidence="2">The sequence shown here is derived from an EMBL/GenBank/DDBJ whole genome shotgun (WGS) entry which is preliminary data.</text>
</comment>
<keyword evidence="3" id="KW-1185">Reference proteome</keyword>
<sequence length="585" mass="62366">MQVRIAYRATFQSKLRPIPGLVIAVAATAAVAAESRRDHTGLYSFVTAHRTGVQVVITIISHILGLLQLVTLTSIINLSTRLRLSRGSVSLAELRLWQSIASAQIAWTMPVRHIIIAGLYIIVHLLPSALWTGAITPISSTASVLGSIQIPVYAPDPQSQFWNHSSTATISDFLWPVTRNARGAFSYTPAPVLQGVILNSASTATSRADGHPKNDNSRLTYVGRSFGVGSTAGLGDGFFDILSAASSNTTSSVLSYSYQETGYSTTVSCARNASSLWTIVTHNISMGDILPINPTTSLISVEDYATVGLRNDSQIVALVGLSHPPSNIFAFATGDGPYNVLNQVQCEVQFNPSKFDVSVNMTSRAINVTLLPESSVEDMDPTSSQFGVGLGSIAQLTMRQVTFLSMMNTNLYTSALGTVFMTSIENLATEHSTAVNDTDTVMAAVAASLESMIDDVLVGIGSAQLEIGALSSSSMITAVSTQQILPAMRIGERRYIAAIGALNALVLCIFLVELWRTRGWLALPVFDYNDLPTVVMAASRGRDGGEKMGDGLYFPDSSADTRIALVDLGGMPALTQEREIGTLTG</sequence>
<gene>
    <name evidence="2" type="ORF">FB45DRAFT_828647</name>
</gene>
<evidence type="ECO:0008006" key="4">
    <source>
        <dbReference type="Google" id="ProtNLM"/>
    </source>
</evidence>
<protein>
    <recommendedName>
        <fullName evidence="4">Transmembrane protein</fullName>
    </recommendedName>
</protein>
<reference evidence="2" key="1">
    <citation type="submission" date="2023-03" db="EMBL/GenBank/DDBJ databases">
        <title>Massive genome expansion in bonnet fungi (Mycena s.s.) driven by repeated elements and novel gene families across ecological guilds.</title>
        <authorList>
            <consortium name="Lawrence Berkeley National Laboratory"/>
            <person name="Harder C.B."/>
            <person name="Miyauchi S."/>
            <person name="Viragh M."/>
            <person name="Kuo A."/>
            <person name="Thoen E."/>
            <person name="Andreopoulos B."/>
            <person name="Lu D."/>
            <person name="Skrede I."/>
            <person name="Drula E."/>
            <person name="Henrissat B."/>
            <person name="Morin E."/>
            <person name="Kohler A."/>
            <person name="Barry K."/>
            <person name="LaButti K."/>
            <person name="Morin E."/>
            <person name="Salamov A."/>
            <person name="Lipzen A."/>
            <person name="Mereny Z."/>
            <person name="Hegedus B."/>
            <person name="Baldrian P."/>
            <person name="Stursova M."/>
            <person name="Weitz H."/>
            <person name="Taylor A."/>
            <person name="Grigoriev I.V."/>
            <person name="Nagy L.G."/>
            <person name="Martin F."/>
            <person name="Kauserud H."/>
        </authorList>
    </citation>
    <scope>NUCLEOTIDE SEQUENCE</scope>
    <source>
        <strain evidence="2">9284</strain>
    </source>
</reference>
<feature type="transmembrane region" description="Helical" evidence="1">
    <location>
        <begin position="114"/>
        <end position="134"/>
    </location>
</feature>
<evidence type="ECO:0000256" key="1">
    <source>
        <dbReference type="SAM" id="Phobius"/>
    </source>
</evidence>
<dbReference type="Proteomes" id="UP001221142">
    <property type="component" value="Unassembled WGS sequence"/>
</dbReference>
<feature type="transmembrane region" description="Helical" evidence="1">
    <location>
        <begin position="56"/>
        <end position="78"/>
    </location>
</feature>
<evidence type="ECO:0000313" key="3">
    <source>
        <dbReference type="Proteomes" id="UP001221142"/>
    </source>
</evidence>
<dbReference type="AlphaFoldDB" id="A0AAD7FS50"/>
<accession>A0AAD7FS50</accession>
<organism evidence="2 3">
    <name type="scientific">Roridomyces roridus</name>
    <dbReference type="NCBI Taxonomy" id="1738132"/>
    <lineage>
        <taxon>Eukaryota</taxon>
        <taxon>Fungi</taxon>
        <taxon>Dikarya</taxon>
        <taxon>Basidiomycota</taxon>
        <taxon>Agaricomycotina</taxon>
        <taxon>Agaricomycetes</taxon>
        <taxon>Agaricomycetidae</taxon>
        <taxon>Agaricales</taxon>
        <taxon>Marasmiineae</taxon>
        <taxon>Mycenaceae</taxon>
        <taxon>Roridomyces</taxon>
    </lineage>
</organism>
<name>A0AAD7FS50_9AGAR</name>
<evidence type="ECO:0000313" key="2">
    <source>
        <dbReference type="EMBL" id="KAJ7636332.1"/>
    </source>
</evidence>
<dbReference type="EMBL" id="JARKIF010000006">
    <property type="protein sequence ID" value="KAJ7636332.1"/>
    <property type="molecule type" value="Genomic_DNA"/>
</dbReference>
<keyword evidence="1" id="KW-0472">Membrane</keyword>